<evidence type="ECO:0000256" key="6">
    <source>
        <dbReference type="ARBA" id="ARBA00022741"/>
    </source>
</evidence>
<evidence type="ECO:0000256" key="8">
    <source>
        <dbReference type="ARBA" id="ARBA00023004"/>
    </source>
</evidence>
<comment type="subcellular location">
    <subcellularLocation>
        <location evidence="1">Cell membrane</location>
        <topology evidence="1">Peripheral membrane protein</topology>
    </subcellularLocation>
</comment>
<dbReference type="OrthoDB" id="9805601at2"/>
<dbReference type="Proteomes" id="UP000202922">
    <property type="component" value="Unassembled WGS sequence"/>
</dbReference>
<dbReference type="RefSeq" id="WP_093968768.1">
    <property type="nucleotide sequence ID" value="NZ_FXYE01000004.1"/>
</dbReference>
<dbReference type="SMART" id="SM00382">
    <property type="entry name" value="AAA"/>
    <property type="match status" value="1"/>
</dbReference>
<evidence type="ECO:0000256" key="1">
    <source>
        <dbReference type="ARBA" id="ARBA00004202"/>
    </source>
</evidence>
<dbReference type="Gene3D" id="3.40.50.300">
    <property type="entry name" value="P-loop containing nucleotide triphosphate hydrolases"/>
    <property type="match status" value="1"/>
</dbReference>
<proteinExistence type="inferred from homology"/>
<reference evidence="13" key="1">
    <citation type="submission" date="2017-05" db="EMBL/GenBank/DDBJ databases">
        <authorList>
            <person name="Rodrigo-Torres L."/>
            <person name="Arahal R. D."/>
            <person name="Lucena T."/>
        </authorList>
    </citation>
    <scope>NUCLEOTIDE SEQUENCE [LARGE SCALE GENOMIC DNA]</scope>
    <source>
        <strain evidence="13">CECT 8621</strain>
    </source>
</reference>
<dbReference type="SUPFAM" id="SSF52540">
    <property type="entry name" value="P-loop containing nucleoside triphosphate hydrolases"/>
    <property type="match status" value="1"/>
</dbReference>
<evidence type="ECO:0000256" key="4">
    <source>
        <dbReference type="ARBA" id="ARBA00022475"/>
    </source>
</evidence>
<dbReference type="PANTHER" id="PTHR42771:SF2">
    <property type="entry name" value="IRON(3+)-HYDROXAMATE IMPORT ATP-BINDING PROTEIN FHUC"/>
    <property type="match status" value="1"/>
</dbReference>
<dbReference type="GO" id="GO:0006826">
    <property type="term" value="P:iron ion transport"/>
    <property type="evidence" value="ECO:0007669"/>
    <property type="project" value="UniProtKB-KW"/>
</dbReference>
<keyword evidence="6" id="KW-0547">Nucleotide-binding</keyword>
<evidence type="ECO:0000256" key="5">
    <source>
        <dbReference type="ARBA" id="ARBA00022496"/>
    </source>
</evidence>
<dbReference type="InterPro" id="IPR051535">
    <property type="entry name" value="Siderophore_ABC-ATPase"/>
</dbReference>
<evidence type="ECO:0000256" key="2">
    <source>
        <dbReference type="ARBA" id="ARBA00005417"/>
    </source>
</evidence>
<keyword evidence="10" id="KW-0472">Membrane</keyword>
<dbReference type="InterPro" id="IPR003439">
    <property type="entry name" value="ABC_transporter-like_ATP-bd"/>
</dbReference>
<organism evidence="12 13">
    <name type="scientific">Actibacterium lipolyticum</name>
    <dbReference type="NCBI Taxonomy" id="1524263"/>
    <lineage>
        <taxon>Bacteria</taxon>
        <taxon>Pseudomonadati</taxon>
        <taxon>Pseudomonadota</taxon>
        <taxon>Alphaproteobacteria</taxon>
        <taxon>Rhodobacterales</taxon>
        <taxon>Roseobacteraceae</taxon>
        <taxon>Actibacterium</taxon>
    </lineage>
</organism>
<dbReference type="GO" id="GO:0005886">
    <property type="term" value="C:plasma membrane"/>
    <property type="evidence" value="ECO:0007669"/>
    <property type="project" value="UniProtKB-SubCell"/>
</dbReference>
<dbReference type="PANTHER" id="PTHR42771">
    <property type="entry name" value="IRON(3+)-HYDROXAMATE IMPORT ATP-BINDING PROTEIN FHUC"/>
    <property type="match status" value="1"/>
</dbReference>
<evidence type="ECO:0000256" key="9">
    <source>
        <dbReference type="ARBA" id="ARBA00023065"/>
    </source>
</evidence>
<keyword evidence="13" id="KW-1185">Reference proteome</keyword>
<dbReference type="EMBL" id="FXYE01000004">
    <property type="protein sequence ID" value="SMX51067.1"/>
    <property type="molecule type" value="Genomic_DNA"/>
</dbReference>
<gene>
    <name evidence="12" type="primary">yusV_1</name>
    <name evidence="12" type="ORF">COL8621_03597</name>
</gene>
<evidence type="ECO:0000313" key="13">
    <source>
        <dbReference type="Proteomes" id="UP000202922"/>
    </source>
</evidence>
<dbReference type="GO" id="GO:0016887">
    <property type="term" value="F:ATP hydrolysis activity"/>
    <property type="evidence" value="ECO:0007669"/>
    <property type="project" value="InterPro"/>
</dbReference>
<dbReference type="CDD" id="cd03214">
    <property type="entry name" value="ABC_Iron-Siderophores_B12_Hemin"/>
    <property type="match status" value="1"/>
</dbReference>
<dbReference type="InterPro" id="IPR003593">
    <property type="entry name" value="AAA+_ATPase"/>
</dbReference>
<keyword evidence="9" id="KW-0406">Ion transport</keyword>
<evidence type="ECO:0000313" key="12">
    <source>
        <dbReference type="EMBL" id="SMX51067.1"/>
    </source>
</evidence>
<keyword evidence="4" id="KW-1003">Cell membrane</keyword>
<keyword evidence="8" id="KW-0408">Iron</keyword>
<dbReference type="AlphaFoldDB" id="A0A238L7T1"/>
<evidence type="ECO:0000256" key="10">
    <source>
        <dbReference type="ARBA" id="ARBA00023136"/>
    </source>
</evidence>
<keyword evidence="3" id="KW-0813">Transport</keyword>
<name>A0A238L7T1_9RHOB</name>
<comment type="similarity">
    <text evidence="2">Belongs to the ABC transporter superfamily.</text>
</comment>
<protein>
    <submittedName>
        <fullName evidence="12">Putative siderophore transport system ATP-binding protein YusV</fullName>
    </submittedName>
</protein>
<feature type="domain" description="ABC transporter" evidence="11">
    <location>
        <begin position="2"/>
        <end position="238"/>
    </location>
</feature>
<accession>A0A238L7T1</accession>
<evidence type="ECO:0000256" key="7">
    <source>
        <dbReference type="ARBA" id="ARBA00022840"/>
    </source>
</evidence>
<keyword evidence="7 12" id="KW-0067">ATP-binding</keyword>
<dbReference type="InterPro" id="IPR017871">
    <property type="entry name" value="ABC_transporter-like_CS"/>
</dbReference>
<dbReference type="InterPro" id="IPR027417">
    <property type="entry name" value="P-loop_NTPase"/>
</dbReference>
<dbReference type="PROSITE" id="PS50893">
    <property type="entry name" value="ABC_TRANSPORTER_2"/>
    <property type="match status" value="1"/>
</dbReference>
<dbReference type="FunFam" id="3.40.50.300:FF:000134">
    <property type="entry name" value="Iron-enterobactin ABC transporter ATP-binding protein"/>
    <property type="match status" value="1"/>
</dbReference>
<evidence type="ECO:0000256" key="3">
    <source>
        <dbReference type="ARBA" id="ARBA00022448"/>
    </source>
</evidence>
<evidence type="ECO:0000259" key="11">
    <source>
        <dbReference type="PROSITE" id="PS50893"/>
    </source>
</evidence>
<dbReference type="PROSITE" id="PS00211">
    <property type="entry name" value="ABC_TRANSPORTER_1"/>
    <property type="match status" value="1"/>
</dbReference>
<keyword evidence="5" id="KW-0410">Iron transport</keyword>
<dbReference type="GO" id="GO:0005524">
    <property type="term" value="F:ATP binding"/>
    <property type="evidence" value="ECO:0007669"/>
    <property type="project" value="UniProtKB-KW"/>
</dbReference>
<sequence length="259" mass="27836">MLDVNEVTVSYGATPVLDGVSARFKAGRFTAIAGPNGCGKSTLLSAVMGLIPVDGGIVNLDGTPIHTLPRRTLARRAAYLPQENHCPDYMTVGEVIELAGHARYGLMGGPSDDDRSLFQDALKAVGLEDMAHRRMSVLSGGQRQRAWIAMLLAQDAPCILMDEPVNHIDMTHQYAVLSLMSDLARQQGRTVICVLHDLNLAATFADDIVLMRDGRVSASGPVDETITPDNVARVFGMQADIFTRNGRLVCLPDSAPAQP</sequence>
<dbReference type="Pfam" id="PF00005">
    <property type="entry name" value="ABC_tran"/>
    <property type="match status" value="1"/>
</dbReference>